<dbReference type="EMBL" id="LGRX02005535">
    <property type="protein sequence ID" value="KAK3278287.1"/>
    <property type="molecule type" value="Genomic_DNA"/>
</dbReference>
<evidence type="ECO:0000313" key="3">
    <source>
        <dbReference type="Proteomes" id="UP001190700"/>
    </source>
</evidence>
<comment type="caution">
    <text evidence="2">The sequence shown here is derived from an EMBL/GenBank/DDBJ whole genome shotgun (WGS) entry which is preliminary data.</text>
</comment>
<organism evidence="2 3">
    <name type="scientific">Cymbomonas tetramitiformis</name>
    <dbReference type="NCBI Taxonomy" id="36881"/>
    <lineage>
        <taxon>Eukaryota</taxon>
        <taxon>Viridiplantae</taxon>
        <taxon>Chlorophyta</taxon>
        <taxon>Pyramimonadophyceae</taxon>
        <taxon>Pyramimonadales</taxon>
        <taxon>Pyramimonadaceae</taxon>
        <taxon>Cymbomonas</taxon>
    </lineage>
</organism>
<reference evidence="2 3" key="1">
    <citation type="journal article" date="2015" name="Genome Biol. Evol.">
        <title>Comparative Genomics of a Bacterivorous Green Alga Reveals Evolutionary Causalities and Consequences of Phago-Mixotrophic Mode of Nutrition.</title>
        <authorList>
            <person name="Burns J.A."/>
            <person name="Paasch A."/>
            <person name="Narechania A."/>
            <person name="Kim E."/>
        </authorList>
    </citation>
    <scope>NUCLEOTIDE SEQUENCE [LARGE SCALE GENOMIC DNA]</scope>
    <source>
        <strain evidence="2 3">PLY_AMNH</strain>
    </source>
</reference>
<sequence>METRNKSTRRDTTDAQTDAVRIARERYESAKDIVAAIYSKGRHRKWAKVVRQHQLGGDYFGDATDVSKLAKVVSAIKSEISTAGLSCDVFDPDNPTLGVQRAINELLYDTLTYVVELGSVAYDYLLGTDSATNRDGRRALVDLIKERTGLSAYAFAEEAENSVLAARFQHAIDHDDAEAFDALCMLAGAGKPDIFADLSACSFCEEDGGALVYTVHEHERALRDVLSAIEEPESVIDYECETYATSDDDDEGAPIEQPPPRYGCGRNVPGLGRSFLTSSLARYRELRQGFTYGTFYGIIPLPPGTWDPDPHWIPPSPPPYSPPPYSSVATARQSL</sequence>
<keyword evidence="3" id="KW-1185">Reference proteome</keyword>
<gene>
    <name evidence="2" type="ORF">CYMTET_13764</name>
</gene>
<protein>
    <submittedName>
        <fullName evidence="2">Uncharacterized protein</fullName>
    </submittedName>
</protein>
<accession>A0AAE0GHQ4</accession>
<feature type="region of interest" description="Disordered" evidence="1">
    <location>
        <begin position="245"/>
        <end position="266"/>
    </location>
</feature>
<evidence type="ECO:0000313" key="2">
    <source>
        <dbReference type="EMBL" id="KAK3278287.1"/>
    </source>
</evidence>
<proteinExistence type="predicted"/>
<feature type="region of interest" description="Disordered" evidence="1">
    <location>
        <begin position="309"/>
        <end position="335"/>
    </location>
</feature>
<dbReference type="AlphaFoldDB" id="A0AAE0GHQ4"/>
<feature type="compositionally biased region" description="Pro residues" evidence="1">
    <location>
        <begin position="309"/>
        <end position="325"/>
    </location>
</feature>
<dbReference type="Proteomes" id="UP001190700">
    <property type="component" value="Unassembled WGS sequence"/>
</dbReference>
<name>A0AAE0GHQ4_9CHLO</name>
<evidence type="ECO:0000256" key="1">
    <source>
        <dbReference type="SAM" id="MobiDB-lite"/>
    </source>
</evidence>